<keyword evidence="4 6" id="KW-0378">Hydrolase</keyword>
<evidence type="ECO:0000256" key="4">
    <source>
        <dbReference type="ARBA" id="ARBA00022801"/>
    </source>
</evidence>
<dbReference type="InterPro" id="IPR003697">
    <property type="entry name" value="Maf-like"/>
</dbReference>
<comment type="function">
    <text evidence="6">Nucleoside triphosphate pyrophosphatase that hydrolyzes dTTP and UTP. May have a dual role in cell division arrest and in preventing the incorporation of modified nucleotides into cellular nucleic acids.</text>
</comment>
<comment type="catalytic activity">
    <reaction evidence="6">
        <text>dTTP + H2O = dTMP + diphosphate + H(+)</text>
        <dbReference type="Rhea" id="RHEA:28534"/>
        <dbReference type="ChEBI" id="CHEBI:15377"/>
        <dbReference type="ChEBI" id="CHEBI:15378"/>
        <dbReference type="ChEBI" id="CHEBI:33019"/>
        <dbReference type="ChEBI" id="CHEBI:37568"/>
        <dbReference type="ChEBI" id="CHEBI:63528"/>
        <dbReference type="EC" id="3.6.1.9"/>
    </reaction>
</comment>
<dbReference type="PANTHER" id="PTHR43213:SF5">
    <property type="entry name" value="BIFUNCTIONAL DTTP_UTP PYROPHOSPHATASE_METHYLTRANSFERASE PROTEIN-RELATED"/>
    <property type="match status" value="1"/>
</dbReference>
<evidence type="ECO:0000256" key="2">
    <source>
        <dbReference type="ARBA" id="ARBA00004496"/>
    </source>
</evidence>
<feature type="site" description="Important for substrate specificity" evidence="6">
    <location>
        <position position="21"/>
    </location>
</feature>
<dbReference type="AlphaFoldDB" id="A0A9X4KIA6"/>
<dbReference type="HAMAP" id="MF_00528">
    <property type="entry name" value="Maf"/>
    <property type="match status" value="1"/>
</dbReference>
<dbReference type="CDD" id="cd00555">
    <property type="entry name" value="Maf"/>
    <property type="match status" value="1"/>
</dbReference>
<gene>
    <name evidence="7" type="ORF">OMP38_04540</name>
</gene>
<feature type="site" description="Important for substrate specificity" evidence="6">
    <location>
        <position position="166"/>
    </location>
</feature>
<reference evidence="7 8" key="1">
    <citation type="submission" date="2022-10" db="EMBL/GenBank/DDBJ databases">
        <title>Comparative genomic analysis of Cohnella hashimotonis sp. nov., isolated from the International Space Station.</title>
        <authorList>
            <person name="Simpson A."/>
            <person name="Venkateswaran K."/>
        </authorList>
    </citation>
    <scope>NUCLEOTIDE SEQUENCE [LARGE SCALE GENOMIC DNA]</scope>
    <source>
        <strain evidence="7 8">DSM 18997</strain>
    </source>
</reference>
<evidence type="ECO:0000256" key="5">
    <source>
        <dbReference type="ARBA" id="ARBA00023080"/>
    </source>
</evidence>
<evidence type="ECO:0000256" key="6">
    <source>
        <dbReference type="HAMAP-Rule" id="MF_00528"/>
    </source>
</evidence>
<protein>
    <recommendedName>
        <fullName evidence="6">dTTP/UTP pyrophosphatase</fullName>
        <shortName evidence="6">dTTPase/UTPase</shortName>
        <ecNumber evidence="6">3.6.1.9</ecNumber>
    </recommendedName>
    <alternativeName>
        <fullName evidence="6">Nucleoside triphosphate pyrophosphatase</fullName>
    </alternativeName>
    <alternativeName>
        <fullName evidence="6">Nucleotide pyrophosphatase</fullName>
        <shortName evidence="6">Nucleotide PPase</shortName>
    </alternativeName>
</protein>
<dbReference type="NCBIfam" id="TIGR00172">
    <property type="entry name" value="maf"/>
    <property type="match status" value="1"/>
</dbReference>
<feature type="active site" description="Proton acceptor" evidence="6">
    <location>
        <position position="81"/>
    </location>
</feature>
<evidence type="ECO:0000256" key="1">
    <source>
        <dbReference type="ARBA" id="ARBA00001968"/>
    </source>
</evidence>
<name>A0A9X4KIA6_9BACL</name>
<comment type="caution">
    <text evidence="6">Lacks conserved residue(s) required for the propagation of feature annotation.</text>
</comment>
<dbReference type="Gene3D" id="3.90.950.10">
    <property type="match status" value="1"/>
</dbReference>
<proteinExistence type="inferred from homology"/>
<keyword evidence="3 6" id="KW-0963">Cytoplasm</keyword>
<dbReference type="InterPro" id="IPR029001">
    <property type="entry name" value="ITPase-like_fam"/>
</dbReference>
<dbReference type="EC" id="3.6.1.9" evidence="6"/>
<evidence type="ECO:0000313" key="8">
    <source>
        <dbReference type="Proteomes" id="UP001153387"/>
    </source>
</evidence>
<sequence length="203" mass="21747">MTQHALPETRATLVLASTSPRRQQLIGLLGLPVEIMPSHADEDTPEGWSPARIVEELAQRKASAVLERASRTPGAIVVGSDTIVVLDGDVLGKPKDRKEAVSMLTRLAGRAHEVFTGLCSIEAESGRTVVSHSVTRVFMRALTGDQIARYVDSGEPMDKAGAYGIQEIGAMLVERIEGDFFTVVGLPVSMLASQLGEFGLQLP</sequence>
<dbReference type="Pfam" id="PF02545">
    <property type="entry name" value="Maf"/>
    <property type="match status" value="1"/>
</dbReference>
<dbReference type="FunFam" id="3.90.950.10:FF:000005">
    <property type="entry name" value="7-methyl-GTP pyrophosphatase"/>
    <property type="match status" value="1"/>
</dbReference>
<keyword evidence="8" id="KW-1185">Reference proteome</keyword>
<keyword evidence="5 6" id="KW-0546">Nucleotide metabolism</keyword>
<comment type="similarity">
    <text evidence="6">Belongs to the Maf family. YhdE subfamily.</text>
</comment>
<comment type="cofactor">
    <cofactor evidence="1 6">
        <name>a divalent metal cation</name>
        <dbReference type="ChEBI" id="CHEBI:60240"/>
    </cofactor>
</comment>
<dbReference type="Proteomes" id="UP001153387">
    <property type="component" value="Unassembled WGS sequence"/>
</dbReference>
<dbReference type="EMBL" id="JAPDHZ010000002">
    <property type="protein sequence ID" value="MDG0790200.1"/>
    <property type="molecule type" value="Genomic_DNA"/>
</dbReference>
<dbReference type="RefSeq" id="WP_277564059.1">
    <property type="nucleotide sequence ID" value="NZ_JAPDHZ010000002.1"/>
</dbReference>
<dbReference type="GO" id="GO:0005737">
    <property type="term" value="C:cytoplasm"/>
    <property type="evidence" value="ECO:0007669"/>
    <property type="project" value="UniProtKB-SubCell"/>
</dbReference>
<accession>A0A9X4KIA6</accession>
<dbReference type="PIRSF" id="PIRSF006305">
    <property type="entry name" value="Maf"/>
    <property type="match status" value="1"/>
</dbReference>
<evidence type="ECO:0000313" key="7">
    <source>
        <dbReference type="EMBL" id="MDG0790200.1"/>
    </source>
</evidence>
<feature type="site" description="Important for substrate specificity" evidence="6">
    <location>
        <position position="82"/>
    </location>
</feature>
<comment type="caution">
    <text evidence="7">The sequence shown here is derived from an EMBL/GenBank/DDBJ whole genome shotgun (WGS) entry which is preliminary data.</text>
</comment>
<dbReference type="PANTHER" id="PTHR43213">
    <property type="entry name" value="BIFUNCTIONAL DTTP/UTP PYROPHOSPHATASE/METHYLTRANSFERASE PROTEIN-RELATED"/>
    <property type="match status" value="1"/>
</dbReference>
<comment type="subcellular location">
    <subcellularLocation>
        <location evidence="2 6">Cytoplasm</location>
    </subcellularLocation>
</comment>
<dbReference type="GO" id="GO:0009117">
    <property type="term" value="P:nucleotide metabolic process"/>
    <property type="evidence" value="ECO:0007669"/>
    <property type="project" value="UniProtKB-KW"/>
</dbReference>
<organism evidence="7 8">
    <name type="scientific">Cohnella ginsengisoli</name>
    <dbReference type="NCBI Taxonomy" id="425004"/>
    <lineage>
        <taxon>Bacteria</taxon>
        <taxon>Bacillati</taxon>
        <taxon>Bacillota</taxon>
        <taxon>Bacilli</taxon>
        <taxon>Bacillales</taxon>
        <taxon>Paenibacillaceae</taxon>
        <taxon>Cohnella</taxon>
    </lineage>
</organism>
<comment type="catalytic activity">
    <reaction evidence="6">
        <text>UTP + H2O = UMP + diphosphate + H(+)</text>
        <dbReference type="Rhea" id="RHEA:29395"/>
        <dbReference type="ChEBI" id="CHEBI:15377"/>
        <dbReference type="ChEBI" id="CHEBI:15378"/>
        <dbReference type="ChEBI" id="CHEBI:33019"/>
        <dbReference type="ChEBI" id="CHEBI:46398"/>
        <dbReference type="ChEBI" id="CHEBI:57865"/>
        <dbReference type="EC" id="3.6.1.9"/>
    </reaction>
</comment>
<dbReference type="SUPFAM" id="SSF52972">
    <property type="entry name" value="ITPase-like"/>
    <property type="match status" value="1"/>
</dbReference>
<evidence type="ECO:0000256" key="3">
    <source>
        <dbReference type="ARBA" id="ARBA00022490"/>
    </source>
</evidence>
<dbReference type="GO" id="GO:0047429">
    <property type="term" value="F:nucleoside triphosphate diphosphatase activity"/>
    <property type="evidence" value="ECO:0007669"/>
    <property type="project" value="UniProtKB-EC"/>
</dbReference>